<accession>E0XY79</accession>
<dbReference type="InterPro" id="IPR025714">
    <property type="entry name" value="Methyltranfer_dom"/>
</dbReference>
<dbReference type="GO" id="GO:0032259">
    <property type="term" value="P:methylation"/>
    <property type="evidence" value="ECO:0007669"/>
    <property type="project" value="UniProtKB-KW"/>
</dbReference>
<dbReference type="PANTHER" id="PTHR43861:SF1">
    <property type="entry name" value="TRANS-ACONITATE 2-METHYLTRANSFERASE"/>
    <property type="match status" value="1"/>
</dbReference>
<feature type="domain" description="Methyltransferase" evidence="1">
    <location>
        <begin position="31"/>
        <end position="143"/>
    </location>
</feature>
<organism evidence="2">
    <name type="scientific">uncultured Chloroflexi bacterium HF0500_03M05</name>
    <dbReference type="NCBI Taxonomy" id="710737"/>
    <lineage>
        <taxon>Bacteria</taxon>
        <taxon>Bacillati</taxon>
        <taxon>Chloroflexota</taxon>
        <taxon>environmental samples</taxon>
    </lineage>
</organism>
<sequence length="272" mass="30796">MKPEEFSFKKFSSNPFYSQQNARLIDMAEVDSGQRIVDLACGTGGVTQQIAERLRGARDSVIIAIDHSALALKQAMEDLKDVRNAAIQFVQSHVEQASGAVKEKVDTVIFCNAIHYIPDKDALLADISRTLKPGGKLAFNTTFFEGAHLPETFPFYRKWMLKASRSLRQEYGLSPVRSARVEARKQLSPEEYRRLVESHGFRVTRQEIDTVQFTIDGFLDISTFEDFIIGVMPGIPFDKASASLKIGIRQTFEEMNVEYIPRNWLDVVAVRR</sequence>
<dbReference type="GO" id="GO:0008168">
    <property type="term" value="F:methyltransferase activity"/>
    <property type="evidence" value="ECO:0007669"/>
    <property type="project" value="UniProtKB-KW"/>
</dbReference>
<keyword evidence="2" id="KW-0808">Transferase</keyword>
<dbReference type="PANTHER" id="PTHR43861">
    <property type="entry name" value="TRANS-ACONITATE 2-METHYLTRANSFERASE-RELATED"/>
    <property type="match status" value="1"/>
</dbReference>
<keyword evidence="2" id="KW-0489">Methyltransferase</keyword>
<proteinExistence type="predicted"/>
<dbReference type="EMBL" id="GU474918">
    <property type="protein sequence ID" value="ADI19370.1"/>
    <property type="molecule type" value="Genomic_DNA"/>
</dbReference>
<dbReference type="AlphaFoldDB" id="E0XY79"/>
<reference evidence="2" key="1">
    <citation type="journal article" date="2011" name="Environ. Microbiol.">
        <title>Time-series analyses of Monterey Bay coastal microbial picoplankton using a 'genome proxy' microarray.</title>
        <authorList>
            <person name="Rich V.I."/>
            <person name="Pham V.D."/>
            <person name="Eppley J."/>
            <person name="Shi Y."/>
            <person name="DeLong E.F."/>
        </authorList>
    </citation>
    <scope>NUCLEOTIDE SEQUENCE</scope>
</reference>
<dbReference type="Gene3D" id="3.40.50.150">
    <property type="entry name" value="Vaccinia Virus protein VP39"/>
    <property type="match status" value="1"/>
</dbReference>
<dbReference type="CDD" id="cd02440">
    <property type="entry name" value="AdoMet_MTases"/>
    <property type="match status" value="1"/>
</dbReference>
<evidence type="ECO:0000313" key="2">
    <source>
        <dbReference type="EMBL" id="ADI19370.1"/>
    </source>
</evidence>
<dbReference type="InterPro" id="IPR029063">
    <property type="entry name" value="SAM-dependent_MTases_sf"/>
</dbReference>
<dbReference type="Pfam" id="PF13847">
    <property type="entry name" value="Methyltransf_31"/>
    <property type="match status" value="1"/>
</dbReference>
<protein>
    <submittedName>
        <fullName evidence="2">SAM-dependent methyltransferases</fullName>
    </submittedName>
</protein>
<dbReference type="SUPFAM" id="SSF53335">
    <property type="entry name" value="S-adenosyl-L-methionine-dependent methyltransferases"/>
    <property type="match status" value="1"/>
</dbReference>
<name>E0XY79_9CHLR</name>
<evidence type="ECO:0000259" key="1">
    <source>
        <dbReference type="Pfam" id="PF13847"/>
    </source>
</evidence>